<protein>
    <submittedName>
        <fullName evidence="1">Uncharacterized protein</fullName>
    </submittedName>
</protein>
<keyword evidence="2" id="KW-1185">Reference proteome</keyword>
<sequence length="68" mass="8250">MEEGWEKAFTVERRRVEEYIDLYRSMGYDVKVVDVDTCERDCGVCYLQGDYVELWIRKSKMMGDEDFY</sequence>
<dbReference type="GeneID" id="90450061"/>
<dbReference type="Proteomes" id="UP001492541">
    <property type="component" value="Chromosome"/>
</dbReference>
<reference evidence="1 2" key="1">
    <citation type="submission" date="2021-11" db="EMBL/GenBank/DDBJ databases">
        <title>Whole genome of Geoglobus acetivorans.</title>
        <authorList>
            <person name="Liu D."/>
        </authorList>
    </citation>
    <scope>NUCLEOTIDE SEQUENCE [LARGE SCALE GENOMIC DNA]</scope>
    <source>
        <strain evidence="1 2">SBH6</strain>
    </source>
</reference>
<evidence type="ECO:0000313" key="2">
    <source>
        <dbReference type="Proteomes" id="UP001492541"/>
    </source>
</evidence>
<dbReference type="EMBL" id="CP087714">
    <property type="protein sequence ID" value="XAT63605.1"/>
    <property type="molecule type" value="Genomic_DNA"/>
</dbReference>
<organism evidence="1 2">
    <name type="scientific">Geoglobus acetivorans</name>
    <dbReference type="NCBI Taxonomy" id="565033"/>
    <lineage>
        <taxon>Archaea</taxon>
        <taxon>Methanobacteriati</taxon>
        <taxon>Methanobacteriota</taxon>
        <taxon>Archaeoglobi</taxon>
        <taxon>Archaeoglobales</taxon>
        <taxon>Archaeoglobaceae</taxon>
        <taxon>Geoglobus</taxon>
    </lineage>
</organism>
<gene>
    <name evidence="1" type="ORF">LPQ35_10160</name>
</gene>
<dbReference type="RefSeq" id="WP_193807205.1">
    <property type="nucleotide sequence ID" value="NZ_CP087714.1"/>
</dbReference>
<evidence type="ECO:0000313" key="1">
    <source>
        <dbReference type="EMBL" id="XAT63605.1"/>
    </source>
</evidence>
<proteinExistence type="predicted"/>
<accession>A0ABZ3H217</accession>
<name>A0ABZ3H217_GEOAI</name>